<keyword evidence="2" id="KW-0677">Repeat</keyword>
<dbReference type="InterPro" id="IPR036420">
    <property type="entry name" value="BRCT_dom_sf"/>
</dbReference>
<dbReference type="EMBL" id="BNCQ01000022">
    <property type="protein sequence ID" value="GIM06864.1"/>
    <property type="molecule type" value="Genomic_DNA"/>
</dbReference>
<dbReference type="Pfam" id="PF00533">
    <property type="entry name" value="BRCT"/>
    <property type="match status" value="1"/>
</dbReference>
<keyword evidence="5" id="KW-0539">Nucleus</keyword>
<dbReference type="SMART" id="SM00292">
    <property type="entry name" value="BRCT"/>
    <property type="match status" value="2"/>
</dbReference>
<evidence type="ECO:0000313" key="8">
    <source>
        <dbReference type="EMBL" id="GIM06864.1"/>
    </source>
</evidence>
<feature type="region of interest" description="Disordered" evidence="6">
    <location>
        <begin position="163"/>
        <end position="190"/>
    </location>
</feature>
<dbReference type="GO" id="GO:0045944">
    <property type="term" value="P:positive regulation of transcription by RNA polymerase II"/>
    <property type="evidence" value="ECO:0007669"/>
    <property type="project" value="TreeGrafter"/>
</dbReference>
<dbReference type="Proteomes" id="UP000722791">
    <property type="component" value="Unassembled WGS sequence"/>
</dbReference>
<feature type="compositionally biased region" description="Pro residues" evidence="6">
    <location>
        <begin position="357"/>
        <end position="368"/>
    </location>
</feature>
<evidence type="ECO:0000256" key="6">
    <source>
        <dbReference type="SAM" id="MobiDB-lite"/>
    </source>
</evidence>
<reference evidence="8" key="1">
    <citation type="journal article" date="2021" name="Proc. Natl. Acad. Sci. U.S.A.">
        <title>Three genomes in the algal genus Volvox reveal the fate of a haploid sex-determining region after a transition to homothallism.</title>
        <authorList>
            <person name="Yamamoto K."/>
            <person name="Hamaji T."/>
            <person name="Kawai-Toyooka H."/>
            <person name="Matsuzaki R."/>
            <person name="Takahashi F."/>
            <person name="Nishimura Y."/>
            <person name="Kawachi M."/>
            <person name="Noguchi H."/>
            <person name="Minakuchi Y."/>
            <person name="Umen J.G."/>
            <person name="Toyoda A."/>
            <person name="Nozaki H."/>
        </authorList>
    </citation>
    <scope>NUCLEOTIDE SEQUENCE</scope>
    <source>
        <strain evidence="8">NIES-3785</strain>
    </source>
</reference>
<dbReference type="PANTHER" id="PTHR13763">
    <property type="entry name" value="BREAST CANCER TYPE 1 SUSCEPTIBILITY PROTEIN BRCA1"/>
    <property type="match status" value="1"/>
</dbReference>
<comment type="caution">
    <text evidence="8">The sequence shown here is derived from an EMBL/GenBank/DDBJ whole genome shotgun (WGS) entry which is preliminary data.</text>
</comment>
<comment type="subcellular location">
    <subcellularLocation>
        <location evidence="1">Nucleus</location>
    </subcellularLocation>
</comment>
<keyword evidence="3" id="KW-0227">DNA damage</keyword>
<evidence type="ECO:0000256" key="1">
    <source>
        <dbReference type="ARBA" id="ARBA00004123"/>
    </source>
</evidence>
<dbReference type="AlphaFoldDB" id="A0A8J4GHD2"/>
<feature type="compositionally biased region" description="Low complexity" evidence="6">
    <location>
        <begin position="113"/>
        <end position="126"/>
    </location>
</feature>
<dbReference type="InterPro" id="IPR001357">
    <property type="entry name" value="BRCT_dom"/>
</dbReference>
<dbReference type="InterPro" id="IPR031099">
    <property type="entry name" value="BRCA1-associated"/>
</dbReference>
<keyword evidence="4" id="KW-0234">DNA repair</keyword>
<feature type="non-terminal residue" evidence="8">
    <location>
        <position position="1"/>
    </location>
</feature>
<dbReference type="GO" id="GO:0005634">
    <property type="term" value="C:nucleus"/>
    <property type="evidence" value="ECO:0007669"/>
    <property type="project" value="UniProtKB-SubCell"/>
</dbReference>
<evidence type="ECO:0000256" key="4">
    <source>
        <dbReference type="ARBA" id="ARBA00023204"/>
    </source>
</evidence>
<dbReference type="GO" id="GO:0000724">
    <property type="term" value="P:double-strand break repair via homologous recombination"/>
    <property type="evidence" value="ECO:0007669"/>
    <property type="project" value="TreeGrafter"/>
</dbReference>
<sequence length="465" mass="47945">PSWVLLGSALDDGPAGKGLLKRLAAASGGRVVEQYQPAVTHVLCGTDAARRARRTFKYLMGVAHGAWVLDVGWAAACLSAGHALPEEGEFAVLGDQTGGICGAAEARRRRLLRQQQQQQQQGQHAQQQRRRRRSSGTSLLRNCTSPTAGVAAPVVSAVIAQETDENTSSPSAAYGSGGGGSGCSNRGRSGVAAAAGRPVAEGAVSPKVVMVVPVDVGAGNEITAEPQLHQQLHDQQGADPNPDQDPDLNHMAVSETTATAAPAPAPAAQMDTTDVVVVVVGERAEAACGLLLEGVRIHISVGAAVKDDVTALARALGATLLQRIPHPAAAGGGGASANRTQRDKGEDIKRKSRQQPPSSPPPPLPQPPQQQQQQQKPDCTAHPEGVTEAGVDDGTVTPAAPPLPDPLLLVDPELVTASGGAAARQFSAMATAAAALGVPLVSYKWLMTCAGSYSAEPWLQYKLER</sequence>
<proteinExistence type="predicted"/>
<evidence type="ECO:0000256" key="5">
    <source>
        <dbReference type="ARBA" id="ARBA00023242"/>
    </source>
</evidence>
<dbReference type="SUPFAM" id="SSF52113">
    <property type="entry name" value="BRCT domain"/>
    <property type="match status" value="2"/>
</dbReference>
<dbReference type="GO" id="GO:0004842">
    <property type="term" value="F:ubiquitin-protein transferase activity"/>
    <property type="evidence" value="ECO:0007669"/>
    <property type="project" value="TreeGrafter"/>
</dbReference>
<evidence type="ECO:0000256" key="2">
    <source>
        <dbReference type="ARBA" id="ARBA00022737"/>
    </source>
</evidence>
<dbReference type="Gene3D" id="3.40.50.10190">
    <property type="entry name" value="BRCT domain"/>
    <property type="match status" value="1"/>
</dbReference>
<dbReference type="CDD" id="cd17734">
    <property type="entry name" value="BRCT_Bard1_rpt1"/>
    <property type="match status" value="1"/>
</dbReference>
<evidence type="ECO:0000259" key="7">
    <source>
        <dbReference type="PROSITE" id="PS50172"/>
    </source>
</evidence>
<dbReference type="PROSITE" id="PS50172">
    <property type="entry name" value="BRCT"/>
    <property type="match status" value="1"/>
</dbReference>
<feature type="region of interest" description="Disordered" evidence="6">
    <location>
        <begin position="111"/>
        <end position="144"/>
    </location>
</feature>
<accession>A0A8J4GHD2</accession>
<dbReference type="PANTHER" id="PTHR13763:SF0">
    <property type="entry name" value="BREAST CANCER TYPE 1 SUSCEPTIBILITY PROTEIN"/>
    <property type="match status" value="1"/>
</dbReference>
<evidence type="ECO:0000256" key="3">
    <source>
        <dbReference type="ARBA" id="ARBA00022763"/>
    </source>
</evidence>
<evidence type="ECO:0000313" key="9">
    <source>
        <dbReference type="Proteomes" id="UP000722791"/>
    </source>
</evidence>
<feature type="compositionally biased region" description="Polar residues" evidence="6">
    <location>
        <begin position="135"/>
        <end position="144"/>
    </location>
</feature>
<name>A0A8J4GHD2_9CHLO</name>
<feature type="domain" description="BRCT" evidence="7">
    <location>
        <begin position="20"/>
        <end position="91"/>
    </location>
</feature>
<gene>
    <name evidence="8" type="ORF">Vretimale_11109</name>
</gene>
<organism evidence="8 9">
    <name type="scientific">Volvox reticuliferus</name>
    <dbReference type="NCBI Taxonomy" id="1737510"/>
    <lineage>
        <taxon>Eukaryota</taxon>
        <taxon>Viridiplantae</taxon>
        <taxon>Chlorophyta</taxon>
        <taxon>core chlorophytes</taxon>
        <taxon>Chlorophyceae</taxon>
        <taxon>CS clade</taxon>
        <taxon>Chlamydomonadales</taxon>
        <taxon>Volvocaceae</taxon>
        <taxon>Volvox</taxon>
    </lineage>
</organism>
<protein>
    <recommendedName>
        <fullName evidence="7">BRCT domain-containing protein</fullName>
    </recommendedName>
</protein>
<feature type="compositionally biased region" description="Basic and acidic residues" evidence="6">
    <location>
        <begin position="340"/>
        <end position="349"/>
    </location>
</feature>
<feature type="region of interest" description="Disordered" evidence="6">
    <location>
        <begin position="327"/>
        <end position="404"/>
    </location>
</feature>